<reference evidence="3" key="1">
    <citation type="submission" date="2021-02" db="EMBL/GenBank/DDBJ databases">
        <title>Natrosporangium hydrolyticum gen. nov., sp. nov, a haloalkaliphilic actinobacterium from a soda solonchak soil.</title>
        <authorList>
            <person name="Sorokin D.Y."/>
            <person name="Khijniak T.V."/>
            <person name="Zakharycheva A.P."/>
            <person name="Boueva O.V."/>
            <person name="Ariskina E.V."/>
            <person name="Hahnke R.L."/>
            <person name="Bunk B."/>
            <person name="Sproer C."/>
            <person name="Schumann P."/>
            <person name="Evtushenko L.I."/>
            <person name="Kublanov I.V."/>
        </authorList>
    </citation>
    <scope>NUCLEOTIDE SEQUENCE</scope>
    <source>
        <strain evidence="3">DSM 106523</strain>
    </source>
</reference>
<dbReference type="Proteomes" id="UP000662857">
    <property type="component" value="Chromosome"/>
</dbReference>
<feature type="chain" id="PRO_5034225617" description="Lipoprotein" evidence="2">
    <location>
        <begin position="32"/>
        <end position="215"/>
    </location>
</feature>
<feature type="signal peptide" evidence="2">
    <location>
        <begin position="1"/>
        <end position="31"/>
    </location>
</feature>
<keyword evidence="2" id="KW-0732">Signal</keyword>
<dbReference type="EMBL" id="CP070499">
    <property type="protein sequence ID" value="QSB15596.1"/>
    <property type="molecule type" value="Genomic_DNA"/>
</dbReference>
<protein>
    <recommendedName>
        <fullName evidence="5">Lipoprotein</fullName>
    </recommendedName>
</protein>
<dbReference type="KEGG" id="nhy:JQS43_04390"/>
<sequence length="215" mass="24181">MNHATVRWRRILTALFLATLLLPGCTRGEQATTDVTASPPSIPPPEQRLHFEWDEAVEVPESAQPAVAIARDWDYHYYLWVTDPESVPAYLKQHSTDFMYESIAGISAPQTTGAIRILLVDLQAEDGHLILHLCNDRRDRDRLDEHGQRVGDPGSITTAETRLEEVEPDRWVVSYRGAIMDTELRHDIQARCEKLLTDPPTPDVSRPATGIPDPA</sequence>
<evidence type="ECO:0000313" key="4">
    <source>
        <dbReference type="Proteomes" id="UP000662857"/>
    </source>
</evidence>
<dbReference type="AlphaFoldDB" id="A0A895YLP3"/>
<evidence type="ECO:0008006" key="5">
    <source>
        <dbReference type="Google" id="ProtNLM"/>
    </source>
</evidence>
<gene>
    <name evidence="3" type="ORF">JQS43_04390</name>
</gene>
<proteinExistence type="predicted"/>
<feature type="region of interest" description="Disordered" evidence="1">
    <location>
        <begin position="194"/>
        <end position="215"/>
    </location>
</feature>
<keyword evidence="4" id="KW-1185">Reference proteome</keyword>
<organism evidence="3 4">
    <name type="scientific">Natronosporangium hydrolyticum</name>
    <dbReference type="NCBI Taxonomy" id="2811111"/>
    <lineage>
        <taxon>Bacteria</taxon>
        <taxon>Bacillati</taxon>
        <taxon>Actinomycetota</taxon>
        <taxon>Actinomycetes</taxon>
        <taxon>Micromonosporales</taxon>
        <taxon>Micromonosporaceae</taxon>
        <taxon>Natronosporangium</taxon>
    </lineage>
</organism>
<evidence type="ECO:0000256" key="2">
    <source>
        <dbReference type="SAM" id="SignalP"/>
    </source>
</evidence>
<dbReference type="RefSeq" id="WP_239677775.1">
    <property type="nucleotide sequence ID" value="NZ_CP070499.1"/>
</dbReference>
<name>A0A895YLP3_9ACTN</name>
<evidence type="ECO:0000313" key="3">
    <source>
        <dbReference type="EMBL" id="QSB15596.1"/>
    </source>
</evidence>
<accession>A0A895YLP3</accession>
<evidence type="ECO:0000256" key="1">
    <source>
        <dbReference type="SAM" id="MobiDB-lite"/>
    </source>
</evidence>